<accession>A0ABT4YQ64</accession>
<keyword evidence="2 4" id="KW-0807">Transducer</keyword>
<dbReference type="SUPFAM" id="SSF58104">
    <property type="entry name" value="Methyl-accepting chemotaxis protein (MCP) signaling domain"/>
    <property type="match status" value="1"/>
</dbReference>
<evidence type="ECO:0000256" key="3">
    <source>
        <dbReference type="ARBA" id="ARBA00029447"/>
    </source>
</evidence>
<dbReference type="PANTHER" id="PTHR32089">
    <property type="entry name" value="METHYL-ACCEPTING CHEMOTAXIS PROTEIN MCPB"/>
    <property type="match status" value="1"/>
</dbReference>
<feature type="transmembrane region" description="Helical" evidence="5">
    <location>
        <begin position="228"/>
        <end position="251"/>
    </location>
</feature>
<dbReference type="PANTHER" id="PTHR32089:SF55">
    <property type="entry name" value="METHYL ACCEPTING SENSORY TRANSDUCER WITH CACHE_2 SMALL MOLECULE BINDING DOMAIN"/>
    <property type="match status" value="1"/>
</dbReference>
<dbReference type="PROSITE" id="PS50111">
    <property type="entry name" value="CHEMOTAXIS_TRANSDUC_2"/>
    <property type="match status" value="1"/>
</dbReference>
<dbReference type="InterPro" id="IPR003660">
    <property type="entry name" value="HAMP_dom"/>
</dbReference>
<dbReference type="SMART" id="SM00283">
    <property type="entry name" value="MA"/>
    <property type="match status" value="1"/>
</dbReference>
<name>A0ABT4YQ64_9VIBR</name>
<reference evidence="8 9" key="1">
    <citation type="submission" date="2023-01" db="EMBL/GenBank/DDBJ databases">
        <title>Vibrio sp. KJ40-1 sp.nov, isolated from marine algae.</title>
        <authorList>
            <person name="Butt M."/>
            <person name="Kim J.M.J."/>
            <person name="Jeon C.O.C."/>
        </authorList>
    </citation>
    <scope>NUCLEOTIDE SEQUENCE [LARGE SCALE GENOMIC DNA]</scope>
    <source>
        <strain evidence="8 9">KJ40-1</strain>
    </source>
</reference>
<evidence type="ECO:0000256" key="1">
    <source>
        <dbReference type="ARBA" id="ARBA00004370"/>
    </source>
</evidence>
<feature type="domain" description="Methyl-accepting transducer" evidence="6">
    <location>
        <begin position="307"/>
        <end position="543"/>
    </location>
</feature>
<evidence type="ECO:0000313" key="9">
    <source>
        <dbReference type="Proteomes" id="UP001210678"/>
    </source>
</evidence>
<dbReference type="CDD" id="cd11386">
    <property type="entry name" value="MCP_signal"/>
    <property type="match status" value="1"/>
</dbReference>
<dbReference type="Gene3D" id="1.10.287.950">
    <property type="entry name" value="Methyl-accepting chemotaxis protein"/>
    <property type="match status" value="1"/>
</dbReference>
<comment type="subcellular location">
    <subcellularLocation>
        <location evidence="1">Membrane</location>
    </subcellularLocation>
</comment>
<comment type="similarity">
    <text evidence="3">Belongs to the methyl-accepting chemotaxis (MCP) protein family.</text>
</comment>
<evidence type="ECO:0000259" key="6">
    <source>
        <dbReference type="PROSITE" id="PS50111"/>
    </source>
</evidence>
<dbReference type="Pfam" id="PF00015">
    <property type="entry name" value="MCPsignal"/>
    <property type="match status" value="1"/>
</dbReference>
<dbReference type="InterPro" id="IPR004089">
    <property type="entry name" value="MCPsignal_dom"/>
</dbReference>
<keyword evidence="5" id="KW-1133">Transmembrane helix</keyword>
<protein>
    <submittedName>
        <fullName evidence="8">Methyl-accepting chemotaxis protein</fullName>
    </submittedName>
</protein>
<dbReference type="PROSITE" id="PS50885">
    <property type="entry name" value="HAMP"/>
    <property type="match status" value="1"/>
</dbReference>
<comment type="caution">
    <text evidence="8">The sequence shown here is derived from an EMBL/GenBank/DDBJ whole genome shotgun (WGS) entry which is preliminary data.</text>
</comment>
<keyword evidence="5" id="KW-0812">Transmembrane</keyword>
<gene>
    <name evidence="8" type="ORF">PGX00_08465</name>
</gene>
<dbReference type="EMBL" id="JAQLOI010000001">
    <property type="protein sequence ID" value="MDB1123687.1"/>
    <property type="molecule type" value="Genomic_DNA"/>
</dbReference>
<dbReference type="Proteomes" id="UP001210678">
    <property type="component" value="Unassembled WGS sequence"/>
</dbReference>
<dbReference type="Pfam" id="PF00672">
    <property type="entry name" value="HAMP"/>
    <property type="match status" value="1"/>
</dbReference>
<keyword evidence="5" id="KW-0472">Membrane</keyword>
<evidence type="ECO:0000256" key="2">
    <source>
        <dbReference type="ARBA" id="ARBA00023224"/>
    </source>
</evidence>
<feature type="domain" description="HAMP" evidence="7">
    <location>
        <begin position="248"/>
        <end position="302"/>
    </location>
</feature>
<evidence type="ECO:0000256" key="4">
    <source>
        <dbReference type="PROSITE-ProRule" id="PRU00284"/>
    </source>
</evidence>
<evidence type="ECO:0000313" key="8">
    <source>
        <dbReference type="EMBL" id="MDB1123687.1"/>
    </source>
</evidence>
<proteinExistence type="inferred from homology"/>
<dbReference type="RefSeq" id="WP_272135247.1">
    <property type="nucleotide sequence ID" value="NZ_JAQLOI010000001.1"/>
</dbReference>
<dbReference type="CDD" id="cd06225">
    <property type="entry name" value="HAMP"/>
    <property type="match status" value="1"/>
</dbReference>
<keyword evidence="9" id="KW-1185">Reference proteome</keyword>
<sequence>MKKIPFKAKVLALLIAVIAVSVLTSFLSANYYISQYISQSDTKNIQSQLTLVKDKLVGDINNDVRLAKSSNFSIMEISSTLEATGFKNIVKLSYDLLFDRNGSIDQADDIEKYKSKIVTAGTEAVISDIYFENGVPHLSIAIPRGDSGGDLFIIDLTNTQTLLEASSVEGSYVELKDSTGNILFSNKVDGDLIPVVNNFNVGNKQWTLTGFIDKGFIQKNTDSLNGSITIALLIASAILIPLSIIALTIAFKPIVALRDVITDLANGSGDLTHRLKVETQDDLGKIADGINKFIENLQHMMLDVSSSSEKINEEISLLEGQADSSQNLLKAHTAEMEMAVTSINEMSSTADAVAESAATAAKQTQATNEEAEQSKVIVQQAVSSVTALVDEVEHTSQTIVSMNDDTAQIGQVLNVIGEIAEQTNLLALNAAIEAARAGEHGRGFAVVADEVRALAARTRQSTTEINEMLDKLSAGSEAVVSSMQSTKESCQQTAETTSQVMNSLDLMTDSVVEINDVTAQIATSAEEQSSVTEEINRNMVAIQQMIETLNSNGNETVSSTHQLNSSNQQLVSIVSKFKLS</sequence>
<dbReference type="SMART" id="SM00304">
    <property type="entry name" value="HAMP"/>
    <property type="match status" value="1"/>
</dbReference>
<evidence type="ECO:0000256" key="5">
    <source>
        <dbReference type="SAM" id="Phobius"/>
    </source>
</evidence>
<organism evidence="8 9">
    <name type="scientific">Vibrio algarum</name>
    <dbReference type="NCBI Taxonomy" id="3020714"/>
    <lineage>
        <taxon>Bacteria</taxon>
        <taxon>Pseudomonadati</taxon>
        <taxon>Pseudomonadota</taxon>
        <taxon>Gammaproteobacteria</taxon>
        <taxon>Vibrionales</taxon>
        <taxon>Vibrionaceae</taxon>
        <taxon>Vibrio</taxon>
    </lineage>
</organism>
<evidence type="ECO:0000259" key="7">
    <source>
        <dbReference type="PROSITE" id="PS50885"/>
    </source>
</evidence>